<keyword evidence="1" id="KW-0472">Membrane</keyword>
<dbReference type="Proteomes" id="UP001177023">
    <property type="component" value="Unassembled WGS sequence"/>
</dbReference>
<dbReference type="EMBL" id="CATQJA010002663">
    <property type="protein sequence ID" value="CAJ0581300.1"/>
    <property type="molecule type" value="Genomic_DNA"/>
</dbReference>
<keyword evidence="1" id="KW-0812">Transmembrane</keyword>
<proteinExistence type="predicted"/>
<name>A0AA36GDE1_9BILA</name>
<feature type="transmembrane region" description="Helical" evidence="1">
    <location>
        <begin position="30"/>
        <end position="49"/>
    </location>
</feature>
<organism evidence="2 3">
    <name type="scientific">Mesorhabditis spiculigera</name>
    <dbReference type="NCBI Taxonomy" id="96644"/>
    <lineage>
        <taxon>Eukaryota</taxon>
        <taxon>Metazoa</taxon>
        <taxon>Ecdysozoa</taxon>
        <taxon>Nematoda</taxon>
        <taxon>Chromadorea</taxon>
        <taxon>Rhabditida</taxon>
        <taxon>Rhabditina</taxon>
        <taxon>Rhabditomorpha</taxon>
        <taxon>Rhabditoidea</taxon>
        <taxon>Rhabditidae</taxon>
        <taxon>Mesorhabditinae</taxon>
        <taxon>Mesorhabditis</taxon>
    </lineage>
</organism>
<feature type="non-terminal residue" evidence="2">
    <location>
        <position position="201"/>
    </location>
</feature>
<protein>
    <recommendedName>
        <fullName evidence="4">EXPERA domain-containing protein</fullName>
    </recommendedName>
</protein>
<sequence>MAAVVELPPDDDEPLLPDEDGEPKIELHPWHCIFVVLFGLVVSVSMMFFEFMPRARALKVVNCYREYGQACNWYQFWLSDWLEVAAVWTHFCIFPMFYAVTLIAGMISYTCIPLGYQLSRVVQVPIVAFFTEVTMFYLGFESLCEFIAMAVTTSQFGGNLYDRELHSTFRFCWYGFATLNTFPSFYFVIRSLRRARQLVAE</sequence>
<feature type="transmembrane region" description="Helical" evidence="1">
    <location>
        <begin position="87"/>
        <end position="112"/>
    </location>
</feature>
<evidence type="ECO:0000256" key="1">
    <source>
        <dbReference type="SAM" id="Phobius"/>
    </source>
</evidence>
<feature type="transmembrane region" description="Helical" evidence="1">
    <location>
        <begin position="124"/>
        <end position="151"/>
    </location>
</feature>
<accession>A0AA36GDE1</accession>
<gene>
    <name evidence="2" type="ORF">MSPICULIGERA_LOCUS19464</name>
</gene>
<keyword evidence="1" id="KW-1133">Transmembrane helix</keyword>
<reference evidence="2" key="1">
    <citation type="submission" date="2023-06" db="EMBL/GenBank/DDBJ databases">
        <authorList>
            <person name="Delattre M."/>
        </authorList>
    </citation>
    <scope>NUCLEOTIDE SEQUENCE</scope>
    <source>
        <strain evidence="2">AF72</strain>
    </source>
</reference>
<evidence type="ECO:0000313" key="2">
    <source>
        <dbReference type="EMBL" id="CAJ0581300.1"/>
    </source>
</evidence>
<dbReference type="AlphaFoldDB" id="A0AA36GDE1"/>
<keyword evidence="3" id="KW-1185">Reference proteome</keyword>
<evidence type="ECO:0008006" key="4">
    <source>
        <dbReference type="Google" id="ProtNLM"/>
    </source>
</evidence>
<evidence type="ECO:0000313" key="3">
    <source>
        <dbReference type="Proteomes" id="UP001177023"/>
    </source>
</evidence>
<comment type="caution">
    <text evidence="2">The sequence shown here is derived from an EMBL/GenBank/DDBJ whole genome shotgun (WGS) entry which is preliminary data.</text>
</comment>